<dbReference type="Proteomes" id="UP000181728">
    <property type="component" value="Unassembled WGS sequence"/>
</dbReference>
<dbReference type="AlphaFoldDB" id="A0A483C1J5"/>
<dbReference type="Pfam" id="PF15980">
    <property type="entry name" value="ComGF"/>
    <property type="match status" value="1"/>
</dbReference>
<gene>
    <name evidence="1" type="ORF">ATX59_06175</name>
</gene>
<accession>A0A483C1J5</accession>
<evidence type="ECO:0000313" key="1">
    <source>
        <dbReference type="EMBL" id="OIM21022.1"/>
    </source>
</evidence>
<comment type="caution">
    <text evidence="1">The sequence shown here is derived from an EMBL/GenBank/DDBJ whole genome shotgun (WGS) entry which is preliminary data.</text>
</comment>
<sequence length="146" mass="17211">MKKSRQKSFTILESIIALGIFALIVLIIQFAIQYIKKEKQTTNTINFQRMLLQLEDPSRSYRWAQTKEGKIYLLSIGKRNQKINFRLKNHSLQLTTSDGGTMPIVSQVKDFELEQLNEKIYLSLYFDSGEYYESNLLLEKYENEEK</sequence>
<evidence type="ECO:0000313" key="2">
    <source>
        <dbReference type="Proteomes" id="UP000181728"/>
    </source>
</evidence>
<dbReference type="RefSeq" id="WP_032818497.1">
    <property type="nucleotide sequence ID" value="NZ_MLMO01000101.1"/>
</dbReference>
<organism evidence="1 2">
    <name type="scientific">Oenococcus oeni</name>
    <name type="common">Leuconostoc oenos</name>
    <dbReference type="NCBI Taxonomy" id="1247"/>
    <lineage>
        <taxon>Bacteria</taxon>
        <taxon>Bacillati</taxon>
        <taxon>Bacillota</taxon>
        <taxon>Bacilli</taxon>
        <taxon>Lactobacillales</taxon>
        <taxon>Lactobacillaceae</taxon>
        <taxon>Oenococcus</taxon>
    </lineage>
</organism>
<name>A0A483C1J5_OENOE</name>
<proteinExistence type="predicted"/>
<reference evidence="1 2" key="1">
    <citation type="journal article" date="2016" name="BMC Genomics">
        <title>Consensus pan-genome assembly of the specialised wine bacterium Oenococcus oeni.</title>
        <authorList>
            <person name="Sternes P.R."/>
            <person name="Borneman A.R."/>
        </authorList>
    </citation>
    <scope>NUCLEOTIDE SEQUENCE [LARGE SCALE GENOMIC DNA]</scope>
    <source>
        <strain evidence="1 2">AWRIB661</strain>
    </source>
</reference>
<protein>
    <submittedName>
        <fullName evidence="1">Competence protein ComGF</fullName>
    </submittedName>
</protein>
<dbReference type="InterPro" id="IPR016977">
    <property type="entry name" value="ComGF"/>
</dbReference>
<dbReference type="EMBL" id="MLOK01000045">
    <property type="protein sequence ID" value="OIM21022.1"/>
    <property type="molecule type" value="Genomic_DNA"/>
</dbReference>